<evidence type="ECO:0000313" key="1">
    <source>
        <dbReference type="Proteomes" id="UP000504629"/>
    </source>
</evidence>
<sequence length="198" mass="22105">MAARRPPRDQHGEQSDNLYKEVEKTQASLGAHREFITSKLSAVSKYSARLDDVTSWVHETRTRLNIAADLPPPQAAAVRANVARAVQERSSWVRDVIENYNNLERECVAAAHPVCPRLALRHLALRAHWDDLLPAAPNPPDRSGDLSARRRSSQQSPAALIADFDTTVQQVTHHSPDILSTTNLLLSHCHVPNNCYCR</sequence>
<name>A0A6J2JSL6_BOMMA</name>
<dbReference type="OrthoDB" id="7486109at2759"/>
<dbReference type="AlphaFoldDB" id="A0A6J2JSL6"/>
<dbReference type="Proteomes" id="UP000504629">
    <property type="component" value="Unplaced"/>
</dbReference>
<dbReference type="RefSeq" id="XP_028032555.1">
    <property type="nucleotide sequence ID" value="XM_028176754.1"/>
</dbReference>
<reference evidence="2" key="1">
    <citation type="submission" date="2025-08" db="UniProtKB">
        <authorList>
            <consortium name="RefSeq"/>
        </authorList>
    </citation>
    <scope>IDENTIFICATION</scope>
    <source>
        <tissue evidence="2">Silk gland</tissue>
    </source>
</reference>
<protein>
    <submittedName>
        <fullName evidence="2">Uncharacterized protein LOC114244810</fullName>
    </submittedName>
</protein>
<dbReference type="KEGG" id="bman:114244810"/>
<accession>A0A6J2JSL6</accession>
<dbReference type="SUPFAM" id="SSF46966">
    <property type="entry name" value="Spectrin repeat"/>
    <property type="match status" value="1"/>
</dbReference>
<gene>
    <name evidence="2" type="primary">LOC114244810</name>
</gene>
<proteinExistence type="predicted"/>
<dbReference type="GeneID" id="114244810"/>
<keyword evidence="1" id="KW-1185">Reference proteome</keyword>
<evidence type="ECO:0000313" key="2">
    <source>
        <dbReference type="RefSeq" id="XP_028032555.1"/>
    </source>
</evidence>
<organism evidence="1 2">
    <name type="scientific">Bombyx mandarina</name>
    <name type="common">Wild silk moth</name>
    <name type="synonym">Wild silkworm</name>
    <dbReference type="NCBI Taxonomy" id="7092"/>
    <lineage>
        <taxon>Eukaryota</taxon>
        <taxon>Metazoa</taxon>
        <taxon>Ecdysozoa</taxon>
        <taxon>Arthropoda</taxon>
        <taxon>Hexapoda</taxon>
        <taxon>Insecta</taxon>
        <taxon>Pterygota</taxon>
        <taxon>Neoptera</taxon>
        <taxon>Endopterygota</taxon>
        <taxon>Lepidoptera</taxon>
        <taxon>Glossata</taxon>
        <taxon>Ditrysia</taxon>
        <taxon>Bombycoidea</taxon>
        <taxon>Bombycidae</taxon>
        <taxon>Bombycinae</taxon>
        <taxon>Bombyx</taxon>
    </lineage>
</organism>